<keyword evidence="1" id="KW-0732">Signal</keyword>
<protein>
    <recommendedName>
        <fullName evidence="4">Secreted protein</fullName>
    </recommendedName>
</protein>
<gene>
    <name evidence="2" type="ORF">E2C01_050557</name>
</gene>
<feature type="chain" id="PRO_5022898935" description="Secreted protein" evidence="1">
    <location>
        <begin position="24"/>
        <end position="86"/>
    </location>
</feature>
<keyword evidence="3" id="KW-1185">Reference proteome</keyword>
<evidence type="ECO:0000313" key="2">
    <source>
        <dbReference type="EMBL" id="MPC56593.1"/>
    </source>
</evidence>
<dbReference type="AlphaFoldDB" id="A0A5B7GGU2"/>
<dbReference type="EMBL" id="VSRR010014065">
    <property type="protein sequence ID" value="MPC56593.1"/>
    <property type="molecule type" value="Genomic_DNA"/>
</dbReference>
<evidence type="ECO:0000313" key="3">
    <source>
        <dbReference type="Proteomes" id="UP000324222"/>
    </source>
</evidence>
<dbReference type="Proteomes" id="UP000324222">
    <property type="component" value="Unassembled WGS sequence"/>
</dbReference>
<evidence type="ECO:0000256" key="1">
    <source>
        <dbReference type="SAM" id="SignalP"/>
    </source>
</evidence>
<accession>A0A5B7GGU2</accession>
<comment type="caution">
    <text evidence="2">The sequence shown here is derived from an EMBL/GenBank/DDBJ whole genome shotgun (WGS) entry which is preliminary data.</text>
</comment>
<name>A0A5B7GGU2_PORTR</name>
<organism evidence="2 3">
    <name type="scientific">Portunus trituberculatus</name>
    <name type="common">Swimming crab</name>
    <name type="synonym">Neptunus trituberculatus</name>
    <dbReference type="NCBI Taxonomy" id="210409"/>
    <lineage>
        <taxon>Eukaryota</taxon>
        <taxon>Metazoa</taxon>
        <taxon>Ecdysozoa</taxon>
        <taxon>Arthropoda</taxon>
        <taxon>Crustacea</taxon>
        <taxon>Multicrustacea</taxon>
        <taxon>Malacostraca</taxon>
        <taxon>Eumalacostraca</taxon>
        <taxon>Eucarida</taxon>
        <taxon>Decapoda</taxon>
        <taxon>Pleocyemata</taxon>
        <taxon>Brachyura</taxon>
        <taxon>Eubrachyura</taxon>
        <taxon>Portunoidea</taxon>
        <taxon>Portunidae</taxon>
        <taxon>Portuninae</taxon>
        <taxon>Portunus</taxon>
    </lineage>
</organism>
<reference evidence="2 3" key="1">
    <citation type="submission" date="2019-05" db="EMBL/GenBank/DDBJ databases">
        <title>Another draft genome of Portunus trituberculatus and its Hox gene families provides insights of decapod evolution.</title>
        <authorList>
            <person name="Jeong J.-H."/>
            <person name="Song I."/>
            <person name="Kim S."/>
            <person name="Choi T."/>
            <person name="Kim D."/>
            <person name="Ryu S."/>
            <person name="Kim W."/>
        </authorList>
    </citation>
    <scope>NUCLEOTIDE SEQUENCE [LARGE SCALE GENOMIC DNA]</scope>
    <source>
        <tissue evidence="2">Muscle</tissue>
    </source>
</reference>
<evidence type="ECO:0008006" key="4">
    <source>
        <dbReference type="Google" id="ProtNLM"/>
    </source>
</evidence>
<feature type="signal peptide" evidence="1">
    <location>
        <begin position="1"/>
        <end position="23"/>
    </location>
</feature>
<sequence length="86" mass="9458">MIIRKVCVCVFVRLSRWFGDVGAITLVYSTLDNFSRCGEEAEEDEDQLEGVRVRARRGRAGEVLTLHCLAGLGSSSVSSSKEYQGS</sequence>
<proteinExistence type="predicted"/>